<comment type="caution">
    <text evidence="3">The sequence shown here is derived from an EMBL/GenBank/DDBJ whole genome shotgun (WGS) entry which is preliminary data.</text>
</comment>
<protein>
    <submittedName>
        <fullName evidence="3">DNA mismatch repair protein MutL</fullName>
    </submittedName>
</protein>
<evidence type="ECO:0000259" key="1">
    <source>
        <dbReference type="SMART" id="SM00853"/>
    </source>
</evidence>
<dbReference type="InterPro" id="IPR014721">
    <property type="entry name" value="Ribsml_uS5_D2-typ_fold_subgr"/>
</dbReference>
<feature type="domain" description="DNA mismatch repair protein S5" evidence="2">
    <location>
        <begin position="24"/>
        <end position="142"/>
    </location>
</feature>
<evidence type="ECO:0000259" key="2">
    <source>
        <dbReference type="SMART" id="SM01340"/>
    </source>
</evidence>
<dbReference type="PANTHER" id="PTHR10073">
    <property type="entry name" value="DNA MISMATCH REPAIR PROTEIN MLH, PMS, MUTL"/>
    <property type="match status" value="1"/>
</dbReference>
<reference evidence="3" key="1">
    <citation type="submission" date="2019-03" db="EMBL/GenBank/DDBJ databases">
        <title>Single cell metagenomics reveals metabolic interactions within the superorganism composed of flagellate Streblomastix strix and complex community of Bacteroidetes bacteria on its surface.</title>
        <authorList>
            <person name="Treitli S.C."/>
            <person name="Kolisko M."/>
            <person name="Husnik F."/>
            <person name="Keeling P."/>
            <person name="Hampl V."/>
        </authorList>
    </citation>
    <scope>NUCLEOTIDE SEQUENCE</scope>
    <source>
        <strain evidence="3">STM</strain>
    </source>
</reference>
<sequence length="351" mass="39529">MAFSLYHNDSEIFNLPIAPLRQRIISVFEKKLNEQLLSVKVDTAIVNISGFIGKPEASRKRGAHQYFFVNGRYMRHPYFHKAVADAYEGIIPTGEQVPYFLYFETDPNKIDVNIHPAKTEIKFENEPFIWQIIAATVKETLGKFNAVPSIDFDTEGLPDIPAFKQKQSVGPPKVNYNESFNPFKTSESVYSRSQTDWESLYKGLDKLPDIESSVKDISATLYPNESSMDKSSLHLQFKGRFILTSVKSGLMLIDQHRAHTRVLFDKYIEQIRRKQGLSQKVLFPEVLQLPVSEAVVLESIMGDLISLGFELGDLGGGSYAVNAIPSGTEGLNPAQLIHDMIYTSIEEGNDV</sequence>
<dbReference type="SMART" id="SM01340">
    <property type="entry name" value="DNA_mis_repair"/>
    <property type="match status" value="1"/>
</dbReference>
<dbReference type="GO" id="GO:0032300">
    <property type="term" value="C:mismatch repair complex"/>
    <property type="evidence" value="ECO:0007669"/>
    <property type="project" value="InterPro"/>
</dbReference>
<dbReference type="AlphaFoldDB" id="A0A5J4PUP5"/>
<dbReference type="SMART" id="SM00853">
    <property type="entry name" value="MutL_C"/>
    <property type="match status" value="1"/>
</dbReference>
<feature type="non-terminal residue" evidence="3">
    <location>
        <position position="351"/>
    </location>
</feature>
<accession>A0A5J4PUP5</accession>
<proteinExistence type="predicted"/>
<dbReference type="InterPro" id="IPR037198">
    <property type="entry name" value="MutL_C_sf"/>
</dbReference>
<gene>
    <name evidence="3" type="ORF">EZS27_036478</name>
</gene>
<dbReference type="InterPro" id="IPR038973">
    <property type="entry name" value="MutL/Mlh/Pms-like"/>
</dbReference>
<dbReference type="InterPro" id="IPR013507">
    <property type="entry name" value="DNA_mismatch_S5_2-like"/>
</dbReference>
<dbReference type="SUPFAM" id="SSF118116">
    <property type="entry name" value="DNA mismatch repair protein MutL"/>
    <property type="match status" value="1"/>
</dbReference>
<name>A0A5J4PUP5_9ZZZZ</name>
<dbReference type="InterPro" id="IPR042120">
    <property type="entry name" value="MutL_C_dimsub"/>
</dbReference>
<dbReference type="GO" id="GO:0016887">
    <property type="term" value="F:ATP hydrolysis activity"/>
    <property type="evidence" value="ECO:0007669"/>
    <property type="project" value="InterPro"/>
</dbReference>
<dbReference type="GO" id="GO:0006298">
    <property type="term" value="P:mismatch repair"/>
    <property type="evidence" value="ECO:0007669"/>
    <property type="project" value="InterPro"/>
</dbReference>
<feature type="domain" description="MutL C-terminal dimerisation" evidence="1">
    <location>
        <begin position="233"/>
        <end position="351"/>
    </location>
</feature>
<dbReference type="GO" id="GO:0140664">
    <property type="term" value="F:ATP-dependent DNA damage sensor activity"/>
    <property type="evidence" value="ECO:0007669"/>
    <property type="project" value="InterPro"/>
</dbReference>
<dbReference type="CDD" id="cd00782">
    <property type="entry name" value="MutL_Trans"/>
    <property type="match status" value="1"/>
</dbReference>
<dbReference type="PANTHER" id="PTHR10073:SF12">
    <property type="entry name" value="DNA MISMATCH REPAIR PROTEIN MLH1"/>
    <property type="match status" value="1"/>
</dbReference>
<dbReference type="SUPFAM" id="SSF54211">
    <property type="entry name" value="Ribosomal protein S5 domain 2-like"/>
    <property type="match status" value="1"/>
</dbReference>
<dbReference type="EMBL" id="SNRY01006425">
    <property type="protein sequence ID" value="KAA6312620.1"/>
    <property type="molecule type" value="Genomic_DNA"/>
</dbReference>
<dbReference type="Gene3D" id="3.30.230.10">
    <property type="match status" value="1"/>
</dbReference>
<dbReference type="InterPro" id="IPR020568">
    <property type="entry name" value="Ribosomal_Su5_D2-typ_SF"/>
</dbReference>
<dbReference type="GO" id="GO:0005524">
    <property type="term" value="F:ATP binding"/>
    <property type="evidence" value="ECO:0007669"/>
    <property type="project" value="InterPro"/>
</dbReference>
<dbReference type="InterPro" id="IPR014790">
    <property type="entry name" value="MutL_C"/>
</dbReference>
<dbReference type="Gene3D" id="3.30.1540.20">
    <property type="entry name" value="MutL, C-terminal domain, dimerisation subdomain"/>
    <property type="match status" value="1"/>
</dbReference>
<organism evidence="3">
    <name type="scientific">termite gut metagenome</name>
    <dbReference type="NCBI Taxonomy" id="433724"/>
    <lineage>
        <taxon>unclassified sequences</taxon>
        <taxon>metagenomes</taxon>
        <taxon>organismal metagenomes</taxon>
    </lineage>
</organism>
<dbReference type="Pfam" id="PF08676">
    <property type="entry name" value="MutL_C"/>
    <property type="match status" value="1"/>
</dbReference>
<evidence type="ECO:0000313" key="3">
    <source>
        <dbReference type="EMBL" id="KAA6312620.1"/>
    </source>
</evidence>
<dbReference type="Pfam" id="PF01119">
    <property type="entry name" value="DNA_mis_repair"/>
    <property type="match status" value="1"/>
</dbReference>
<dbReference type="Gene3D" id="3.30.1370.100">
    <property type="entry name" value="MutL, C-terminal domain, regulatory subdomain"/>
    <property type="match status" value="1"/>
</dbReference>
<dbReference type="InterPro" id="IPR042121">
    <property type="entry name" value="MutL_C_regsub"/>
</dbReference>
<dbReference type="GO" id="GO:0030983">
    <property type="term" value="F:mismatched DNA binding"/>
    <property type="evidence" value="ECO:0007669"/>
    <property type="project" value="InterPro"/>
</dbReference>